<reference evidence="24 25" key="1">
    <citation type="journal article" date="2018" name="G3 (Bethesda)">
        <title>Phylogenetic and Phylogenomic Definition of Rhizopus Species.</title>
        <authorList>
            <person name="Gryganskyi A.P."/>
            <person name="Golan J."/>
            <person name="Dolatabadi S."/>
            <person name="Mondo S."/>
            <person name="Robb S."/>
            <person name="Idnurm A."/>
            <person name="Muszewska A."/>
            <person name="Steczkiewicz K."/>
            <person name="Masonjones S."/>
            <person name="Liao H.L."/>
            <person name="Gajdeczka M.T."/>
            <person name="Anike F."/>
            <person name="Vuek A."/>
            <person name="Anishchenko I.M."/>
            <person name="Voigt K."/>
            <person name="de Hoog G.S."/>
            <person name="Smith M.E."/>
            <person name="Heitman J."/>
            <person name="Vilgalys R."/>
            <person name="Stajich J.E."/>
        </authorList>
    </citation>
    <scope>NUCLEOTIDE SEQUENCE [LARGE SCALE GENOMIC DNA]</scope>
    <source>
        <strain evidence="24 25">CBS 357.93</strain>
    </source>
</reference>
<dbReference type="SUPFAM" id="SSF52058">
    <property type="entry name" value="L domain-like"/>
    <property type="match status" value="1"/>
</dbReference>
<evidence type="ECO:0000256" key="18">
    <source>
        <dbReference type="ARBA" id="ARBA00023328"/>
    </source>
</evidence>
<evidence type="ECO:0000256" key="19">
    <source>
        <dbReference type="ARBA" id="ARBA00033046"/>
    </source>
</evidence>
<feature type="repeat" description="WD" evidence="20">
    <location>
        <begin position="175"/>
        <end position="206"/>
    </location>
</feature>
<evidence type="ECO:0000256" key="2">
    <source>
        <dbReference type="ARBA" id="ARBA00004123"/>
    </source>
</evidence>
<keyword evidence="10" id="KW-0235">DNA replication</keyword>
<evidence type="ECO:0000256" key="5">
    <source>
        <dbReference type="ARBA" id="ARBA00007306"/>
    </source>
</evidence>
<evidence type="ECO:0000256" key="8">
    <source>
        <dbReference type="ARBA" id="ARBA00022574"/>
    </source>
</evidence>
<accession>A0A367JME7</accession>
<dbReference type="GO" id="GO:0000417">
    <property type="term" value="C:HIR complex"/>
    <property type="evidence" value="ECO:0007669"/>
    <property type="project" value="TreeGrafter"/>
</dbReference>
<dbReference type="Gene3D" id="3.80.10.10">
    <property type="entry name" value="Ribonuclease Inhibitor"/>
    <property type="match status" value="1"/>
</dbReference>
<evidence type="ECO:0000256" key="17">
    <source>
        <dbReference type="ARBA" id="ARBA00023242"/>
    </source>
</evidence>
<evidence type="ECO:0000256" key="10">
    <source>
        <dbReference type="ARBA" id="ARBA00022705"/>
    </source>
</evidence>
<dbReference type="GO" id="GO:0006351">
    <property type="term" value="P:DNA-templated transcription"/>
    <property type="evidence" value="ECO:0007669"/>
    <property type="project" value="InterPro"/>
</dbReference>
<dbReference type="InterPro" id="IPR031120">
    <property type="entry name" value="HIR1-like"/>
</dbReference>
<comment type="similarity">
    <text evidence="6">Belongs to the LRWD1 family.</text>
</comment>
<dbReference type="InterPro" id="IPR001611">
    <property type="entry name" value="Leu-rich_rpt"/>
</dbReference>
<keyword evidence="25" id="KW-1185">Reference proteome</keyword>
<keyword evidence="14" id="KW-0779">Telomere</keyword>
<sequence length="1380" mass="154338">MIIFKPDWVSHADKTQEAKGKKPCIYSIHVHPDGTRLATGGLDGKVRIWNTEPIYDEEAEKNPNCNKLLCTMTMHNGAVLCVRWSNHDGHYLASGSDNDNVIIVWEKDVNAKVSSIFGSTEINYETWKPVKYLRGHESDVQDLAWSKDNKYLASCGVDGHVIVWDGRTFEQIKKIDKHEGFVKGISWDPAGKYLASQSDDKMVKIWRTYDWGLETNIKNPFVNAPGTTFLTYNNSWSPDGCHFAAANAVNSIKCVAAIVSRDDWNADISLVGHKLPVEVTCFNPKMFYMSDDNEGNGPGEKSVSSICALGSQDRSISIWVTKFSKPICVAADIFDNNVYDLAWSPDGKCLFACSQDGTVACLQFEEELSDVVPESIVRERLERYGYGKDQTQLLETPIQLELEQTTDTEPALPPRVADLMDGNASIGNQDTPIIEAPPLAPVPPTITNISSSTSQQPTILEQKVSITKDGKKRIQPISLNTRTSAMHSSSTVQASSVQTQPMNHISQDNSKINQANSAVNVDTVVIGNKRPASDEEVNEVVGSKPTRARPNWLDSAVAPPIVQKSLVKMALPKVKTVLSTGLRPEDPTVVMECHNTEDAQSSVRAKLVVTRQGTPIWMDYLSSAILVMTSNAEFCAAGCEDGSIHVYSPAGRRILPAIVLESTPVILQSHHQWLVCITATGLLYSWDVLNVKSRIDGVSIAPVLQVAQLETDKTHKAPSIKNIRIQKSGLPILLTSSNQAFVYHTDMRIWLRISDAWYIISEFWGSARQAGDHPLAWLSSRMSAYGVDRSMHMLLDVSAATKVITLSHIEMQLAVAALLDSPTEYKDWMIYYARRLSEENAKNKVEELCKWLTGPPYAPFPDIVKWEPTILGKISKKELLAEILPLLAKNRQLQRTQSSKLNEPFTFGYISQPQEPDTTEPYTKSLTFTDFILNHPDLYKLEENSSILHRSLENDLNYIDQTYYNTEEEEEDDEEDYTSIDDETYTLRDEEGWSRLTAEQVMSHKRMTSFVDLSNQSLIKLSSSIAYLSNLTKLDLSNNLMINLPRAIGQLVNLRVLNASKNQLEFIPDTIQQLKRLNTLILSENKLTTLPKGIGNLPQLAVLLLDNNQLTQLPQEISQLSELMTLNVSHNPLRAVPAEIASLKSLKKLLTEECSFDTECSYPLMHDPPSLFEICARQITQLKIPIPYAHIAEYLKKKKVCSFCSGPYFESFVSRKRFVERISGEPMALDYTLCTAHWTNEDDRLLAMFSAGSQLSTSQDCLVEVSYNSDPESQNEFEEGIETTTSQDQSTEDFYHRESLNIPSSDLDRSNSHSSNSASSESHALRQPDSFQSLMVALPFMHTTDKRSKRPTVKQSFAQLGSRLATSKRGSNSRGRSETL</sequence>
<evidence type="ECO:0000256" key="14">
    <source>
        <dbReference type="ARBA" id="ARBA00022895"/>
    </source>
</evidence>
<dbReference type="GO" id="GO:0006338">
    <property type="term" value="P:chromatin remodeling"/>
    <property type="evidence" value="ECO:0007669"/>
    <property type="project" value="InterPro"/>
</dbReference>
<keyword evidence="17" id="KW-0539">Nucleus</keyword>
<keyword evidence="11" id="KW-0677">Repeat</keyword>
<evidence type="ECO:0000259" key="22">
    <source>
        <dbReference type="Pfam" id="PF07569"/>
    </source>
</evidence>
<feature type="region of interest" description="Disordered" evidence="21">
    <location>
        <begin position="1342"/>
        <end position="1380"/>
    </location>
</feature>
<evidence type="ECO:0000256" key="4">
    <source>
        <dbReference type="ARBA" id="ARBA00004629"/>
    </source>
</evidence>
<dbReference type="Pfam" id="PF07569">
    <property type="entry name" value="Hira"/>
    <property type="match status" value="1"/>
</dbReference>
<dbReference type="GO" id="GO:0005634">
    <property type="term" value="C:nucleus"/>
    <property type="evidence" value="ECO:0007669"/>
    <property type="project" value="UniProtKB-SubCell"/>
</dbReference>
<dbReference type="SMART" id="SM00364">
    <property type="entry name" value="LRR_BAC"/>
    <property type="match status" value="5"/>
</dbReference>
<dbReference type="GO" id="GO:0031491">
    <property type="term" value="F:nucleosome binding"/>
    <property type="evidence" value="ECO:0007669"/>
    <property type="project" value="TreeGrafter"/>
</dbReference>
<comment type="function">
    <text evidence="1">Required for replication-independent chromatin assembly and for the periodic repression of histone gene transcription during the cell cycle.</text>
</comment>
<organism evidence="24 25">
    <name type="scientific">Rhizopus azygosporus</name>
    <name type="common">Rhizopus microsporus var. azygosporus</name>
    <dbReference type="NCBI Taxonomy" id="86630"/>
    <lineage>
        <taxon>Eukaryota</taxon>
        <taxon>Fungi</taxon>
        <taxon>Fungi incertae sedis</taxon>
        <taxon>Mucoromycota</taxon>
        <taxon>Mucoromycotina</taxon>
        <taxon>Mucoromycetes</taxon>
        <taxon>Mucorales</taxon>
        <taxon>Mucorineae</taxon>
        <taxon>Rhizopodaceae</taxon>
        <taxon>Rhizopus</taxon>
    </lineage>
</organism>
<evidence type="ECO:0000256" key="7">
    <source>
        <dbReference type="ARBA" id="ARBA00015536"/>
    </source>
</evidence>
<evidence type="ECO:0000256" key="15">
    <source>
        <dbReference type="ARBA" id="ARBA00023015"/>
    </source>
</evidence>
<dbReference type="Proteomes" id="UP000252139">
    <property type="component" value="Unassembled WGS sequence"/>
</dbReference>
<evidence type="ECO:0000259" key="23">
    <source>
        <dbReference type="Pfam" id="PF24105"/>
    </source>
</evidence>
<name>A0A367JME7_RHIAZ</name>
<dbReference type="SMART" id="SM00320">
    <property type="entry name" value="WD40"/>
    <property type="match status" value="7"/>
</dbReference>
<feature type="domain" description="Protein HIRA-like C-terminal" evidence="22">
    <location>
        <begin position="651"/>
        <end position="852"/>
    </location>
</feature>
<feature type="region of interest" description="Disordered" evidence="21">
    <location>
        <begin position="1272"/>
        <end position="1326"/>
    </location>
</feature>
<keyword evidence="12" id="KW-0995">Kinetochore</keyword>
<keyword evidence="18" id="KW-0137">Centromere</keyword>
<keyword evidence="8 20" id="KW-0853">WD repeat</keyword>
<evidence type="ECO:0000313" key="24">
    <source>
        <dbReference type="EMBL" id="RCH91039.1"/>
    </source>
</evidence>
<dbReference type="InterPro" id="IPR019015">
    <property type="entry name" value="HIRA_B_motif"/>
</dbReference>
<dbReference type="InterPro" id="IPR032675">
    <property type="entry name" value="LRR_dom_sf"/>
</dbReference>
<evidence type="ECO:0000256" key="9">
    <source>
        <dbReference type="ARBA" id="ARBA00022614"/>
    </source>
</evidence>
<dbReference type="InterPro" id="IPR001680">
    <property type="entry name" value="WD40_rpt"/>
</dbReference>
<evidence type="ECO:0000313" key="25">
    <source>
        <dbReference type="Proteomes" id="UP000252139"/>
    </source>
</evidence>
<dbReference type="PANTHER" id="PTHR13831">
    <property type="entry name" value="MEMBER OF THE HIR1 FAMILY OF WD-REPEAT PROTEINS"/>
    <property type="match status" value="1"/>
</dbReference>
<keyword evidence="14" id="KW-0158">Chromosome</keyword>
<dbReference type="Gene3D" id="2.130.10.10">
    <property type="entry name" value="YVTN repeat-like/Quinoprotein amine dehydrogenase"/>
    <property type="match status" value="2"/>
</dbReference>
<feature type="compositionally biased region" description="Polar residues" evidence="21">
    <location>
        <begin position="1353"/>
        <end position="1374"/>
    </location>
</feature>
<evidence type="ECO:0000256" key="20">
    <source>
        <dbReference type="PROSITE-ProRule" id="PRU00221"/>
    </source>
</evidence>
<dbReference type="GO" id="GO:0006355">
    <property type="term" value="P:regulation of DNA-templated transcription"/>
    <property type="evidence" value="ECO:0007669"/>
    <property type="project" value="InterPro"/>
</dbReference>
<feature type="domain" description="CAF1B/HIR1 beta-propeller" evidence="23">
    <location>
        <begin position="33"/>
        <end position="367"/>
    </location>
</feature>
<protein>
    <recommendedName>
        <fullName evidence="7">Leucine-rich repeat and WD repeat-containing protein 1</fullName>
    </recommendedName>
    <alternativeName>
        <fullName evidence="19">Origin recognition complex-associated protein</fullName>
    </alternativeName>
</protein>
<feature type="compositionally biased region" description="Low complexity" evidence="21">
    <location>
        <begin position="1312"/>
        <end position="1322"/>
    </location>
</feature>
<keyword evidence="16" id="KW-0804">Transcription</keyword>
<dbReference type="InterPro" id="IPR019775">
    <property type="entry name" value="WD40_repeat_CS"/>
</dbReference>
<dbReference type="CDD" id="cd00200">
    <property type="entry name" value="WD40"/>
    <property type="match status" value="1"/>
</dbReference>
<evidence type="ECO:0000256" key="6">
    <source>
        <dbReference type="ARBA" id="ARBA00007545"/>
    </source>
</evidence>
<evidence type="ECO:0000256" key="1">
    <source>
        <dbReference type="ARBA" id="ARBA00002677"/>
    </source>
</evidence>
<dbReference type="InterPro" id="IPR055410">
    <property type="entry name" value="Beta-prop_CAF1B_HIR1"/>
</dbReference>
<evidence type="ECO:0000256" key="16">
    <source>
        <dbReference type="ARBA" id="ARBA00023163"/>
    </source>
</evidence>
<evidence type="ECO:0000256" key="13">
    <source>
        <dbReference type="ARBA" id="ARBA00022853"/>
    </source>
</evidence>
<dbReference type="GO" id="GO:0000781">
    <property type="term" value="C:chromosome, telomeric region"/>
    <property type="evidence" value="ECO:0007669"/>
    <property type="project" value="UniProtKB-SubCell"/>
</dbReference>
<dbReference type="InterPro" id="IPR036322">
    <property type="entry name" value="WD40_repeat_dom_sf"/>
</dbReference>
<keyword evidence="15" id="KW-0805">Transcription regulation</keyword>
<comment type="subcellular location">
    <subcellularLocation>
        <location evidence="4">Chromosome</location>
        <location evidence="4">Centromere</location>
        <location evidence="4">Kinetochore</location>
    </subcellularLocation>
    <subcellularLocation>
        <location evidence="3">Chromosome</location>
        <location evidence="3">Telomere</location>
    </subcellularLocation>
    <subcellularLocation>
        <location evidence="2">Nucleus</location>
    </subcellularLocation>
</comment>
<feature type="repeat" description="WD" evidence="20">
    <location>
        <begin position="18"/>
        <end position="52"/>
    </location>
</feature>
<dbReference type="EMBL" id="PJQL01001030">
    <property type="protein sequence ID" value="RCH91039.1"/>
    <property type="molecule type" value="Genomic_DNA"/>
</dbReference>
<evidence type="ECO:0000256" key="11">
    <source>
        <dbReference type="ARBA" id="ARBA00022737"/>
    </source>
</evidence>
<dbReference type="Pfam" id="PF09453">
    <property type="entry name" value="HIRA_B"/>
    <property type="match status" value="1"/>
</dbReference>
<proteinExistence type="inferred from homology"/>
<comment type="caution">
    <text evidence="24">The sequence shown here is derived from an EMBL/GenBank/DDBJ whole genome shotgun (WGS) entry which is preliminary data.</text>
</comment>
<dbReference type="GO" id="GO:0006260">
    <property type="term" value="P:DNA replication"/>
    <property type="evidence" value="ECO:0007669"/>
    <property type="project" value="UniProtKB-KW"/>
</dbReference>
<evidence type="ECO:0000256" key="12">
    <source>
        <dbReference type="ARBA" id="ARBA00022838"/>
    </source>
</evidence>
<dbReference type="GO" id="GO:0000776">
    <property type="term" value="C:kinetochore"/>
    <property type="evidence" value="ECO:0007669"/>
    <property type="project" value="UniProtKB-KW"/>
</dbReference>
<dbReference type="SMART" id="SM00369">
    <property type="entry name" value="LRR_TYP"/>
    <property type="match status" value="5"/>
</dbReference>
<keyword evidence="9" id="KW-0433">Leucine-rich repeat</keyword>
<keyword evidence="13" id="KW-0156">Chromatin regulator</keyword>
<comment type="similarity">
    <text evidence="5">Belongs to the WD repeat HIR1 family.</text>
</comment>
<dbReference type="GO" id="GO:0000785">
    <property type="term" value="C:chromatin"/>
    <property type="evidence" value="ECO:0007669"/>
    <property type="project" value="TreeGrafter"/>
</dbReference>
<dbReference type="Pfam" id="PF24105">
    <property type="entry name" value="Beta-prop_CAF1B_HIR1"/>
    <property type="match status" value="1"/>
</dbReference>
<dbReference type="InterPro" id="IPR011494">
    <property type="entry name" value="HIRA-like_C"/>
</dbReference>
<dbReference type="Pfam" id="PF13855">
    <property type="entry name" value="LRR_8"/>
    <property type="match status" value="1"/>
</dbReference>
<dbReference type="PROSITE" id="PS00678">
    <property type="entry name" value="WD_REPEATS_1"/>
    <property type="match status" value="1"/>
</dbReference>
<feature type="repeat" description="WD" evidence="20">
    <location>
        <begin position="133"/>
        <end position="174"/>
    </location>
</feature>
<gene>
    <name evidence="24" type="primary">HIR1_1</name>
    <name evidence="24" type="ORF">CU097_009755</name>
</gene>
<dbReference type="SUPFAM" id="SSF50978">
    <property type="entry name" value="WD40 repeat-like"/>
    <property type="match status" value="1"/>
</dbReference>
<dbReference type="PROSITE" id="PS50294">
    <property type="entry name" value="WD_REPEATS_REGION"/>
    <property type="match status" value="3"/>
</dbReference>
<dbReference type="STRING" id="86630.A0A367JME7"/>
<dbReference type="OrthoDB" id="1741719at2759"/>
<evidence type="ECO:0000256" key="3">
    <source>
        <dbReference type="ARBA" id="ARBA00004574"/>
    </source>
</evidence>
<dbReference type="PANTHER" id="PTHR13831:SF0">
    <property type="entry name" value="PROTEIN HIRA"/>
    <property type="match status" value="1"/>
</dbReference>
<evidence type="ECO:0000256" key="21">
    <source>
        <dbReference type="SAM" id="MobiDB-lite"/>
    </source>
</evidence>
<dbReference type="InterPro" id="IPR003591">
    <property type="entry name" value="Leu-rich_rpt_typical-subtyp"/>
</dbReference>
<dbReference type="PROSITE" id="PS50082">
    <property type="entry name" value="WD_REPEATS_2"/>
    <property type="match status" value="3"/>
</dbReference>
<dbReference type="InterPro" id="IPR015943">
    <property type="entry name" value="WD40/YVTN_repeat-like_dom_sf"/>
</dbReference>